<organism evidence="11 12">
    <name type="scientific">Candidatus Yanofskybacteria bacterium RIFCSPHIGHO2_01_FULL_48_25b</name>
    <dbReference type="NCBI Taxonomy" id="1802672"/>
    <lineage>
        <taxon>Bacteria</taxon>
        <taxon>Candidatus Yanofskyibacteriota</taxon>
    </lineage>
</organism>
<dbReference type="InterPro" id="IPR027417">
    <property type="entry name" value="P-loop_NTPase"/>
</dbReference>
<evidence type="ECO:0000256" key="8">
    <source>
        <dbReference type="ARBA" id="ARBA00022840"/>
    </source>
</evidence>
<evidence type="ECO:0000256" key="6">
    <source>
        <dbReference type="ARBA" id="ARBA00022723"/>
    </source>
</evidence>
<name>A0A1F8EZX2_9BACT</name>
<dbReference type="GO" id="GO:0046872">
    <property type="term" value="F:metal ion binding"/>
    <property type="evidence" value="ECO:0007669"/>
    <property type="project" value="UniProtKB-KW"/>
</dbReference>
<keyword evidence="8" id="KW-0067">ATP-binding</keyword>
<dbReference type="PANTHER" id="PTHR33540">
    <property type="entry name" value="TRNA THREONYLCARBAMOYLADENOSINE BIOSYNTHESIS PROTEIN TSAE"/>
    <property type="match status" value="1"/>
</dbReference>
<dbReference type="GO" id="GO:0005524">
    <property type="term" value="F:ATP binding"/>
    <property type="evidence" value="ECO:0007669"/>
    <property type="project" value="UniProtKB-KW"/>
</dbReference>
<keyword evidence="11" id="KW-0808">Transferase</keyword>
<dbReference type="AlphaFoldDB" id="A0A1F8EZX2"/>
<dbReference type="GO" id="GO:0002949">
    <property type="term" value="P:tRNA threonylcarbamoyladenosine modification"/>
    <property type="evidence" value="ECO:0007669"/>
    <property type="project" value="InterPro"/>
</dbReference>
<dbReference type="InterPro" id="IPR003442">
    <property type="entry name" value="T6A_TsaE"/>
</dbReference>
<evidence type="ECO:0000256" key="10">
    <source>
        <dbReference type="ARBA" id="ARBA00032441"/>
    </source>
</evidence>
<dbReference type="SUPFAM" id="SSF52540">
    <property type="entry name" value="P-loop containing nucleoside triphosphate hydrolases"/>
    <property type="match status" value="1"/>
</dbReference>
<keyword evidence="7" id="KW-0547">Nucleotide-binding</keyword>
<keyword evidence="9" id="KW-0460">Magnesium</keyword>
<evidence type="ECO:0000313" key="12">
    <source>
        <dbReference type="Proteomes" id="UP000177605"/>
    </source>
</evidence>
<keyword evidence="6" id="KW-0479">Metal-binding</keyword>
<dbReference type="GO" id="GO:0005737">
    <property type="term" value="C:cytoplasm"/>
    <property type="evidence" value="ECO:0007669"/>
    <property type="project" value="UniProtKB-SubCell"/>
</dbReference>
<accession>A0A1F8EZX2</accession>
<dbReference type="PANTHER" id="PTHR33540:SF2">
    <property type="entry name" value="TRNA THREONYLCARBAMOYLADENOSINE BIOSYNTHESIS PROTEIN TSAE"/>
    <property type="match status" value="1"/>
</dbReference>
<evidence type="ECO:0000256" key="2">
    <source>
        <dbReference type="ARBA" id="ARBA00007599"/>
    </source>
</evidence>
<proteinExistence type="inferred from homology"/>
<comment type="subcellular location">
    <subcellularLocation>
        <location evidence="1">Cytoplasm</location>
    </subcellularLocation>
</comment>
<dbReference type="EMBL" id="MGJM01000014">
    <property type="protein sequence ID" value="OGN06415.1"/>
    <property type="molecule type" value="Genomic_DNA"/>
</dbReference>
<keyword evidence="5" id="KW-0819">tRNA processing</keyword>
<sequence length="162" mass="18487">MLYYSRSIEDTRNFAREQALKIIRTGSFDGFGGAPFDYAQGGAMVTALEGELGAGKTTFVQAFAKALKIKEHLKSPTFVLMKHYPLKDVPNYDTLYHLDCYRLNDAKQLESLGVKELLDQPGKIFLIEWAERVSEILPKNYWRVHIDHISENERSIEIGIMS</sequence>
<evidence type="ECO:0000256" key="4">
    <source>
        <dbReference type="ARBA" id="ARBA00022490"/>
    </source>
</evidence>
<dbReference type="Pfam" id="PF02367">
    <property type="entry name" value="TsaE"/>
    <property type="match status" value="1"/>
</dbReference>
<evidence type="ECO:0000256" key="7">
    <source>
        <dbReference type="ARBA" id="ARBA00022741"/>
    </source>
</evidence>
<dbReference type="NCBIfam" id="TIGR00150">
    <property type="entry name" value="T6A_YjeE"/>
    <property type="match status" value="1"/>
</dbReference>
<dbReference type="GO" id="GO:0016740">
    <property type="term" value="F:transferase activity"/>
    <property type="evidence" value="ECO:0007669"/>
    <property type="project" value="UniProtKB-KW"/>
</dbReference>
<gene>
    <name evidence="11" type="ORF">A2669_01460</name>
</gene>
<reference evidence="11 12" key="1">
    <citation type="journal article" date="2016" name="Nat. Commun.">
        <title>Thousands of microbial genomes shed light on interconnected biogeochemical processes in an aquifer system.</title>
        <authorList>
            <person name="Anantharaman K."/>
            <person name="Brown C.T."/>
            <person name="Hug L.A."/>
            <person name="Sharon I."/>
            <person name="Castelle C.J."/>
            <person name="Probst A.J."/>
            <person name="Thomas B.C."/>
            <person name="Singh A."/>
            <person name="Wilkins M.J."/>
            <person name="Karaoz U."/>
            <person name="Brodie E.L."/>
            <person name="Williams K.H."/>
            <person name="Hubbard S.S."/>
            <person name="Banfield J.F."/>
        </authorList>
    </citation>
    <scope>NUCLEOTIDE SEQUENCE [LARGE SCALE GENOMIC DNA]</scope>
</reference>
<dbReference type="Gene3D" id="3.40.50.300">
    <property type="entry name" value="P-loop containing nucleotide triphosphate hydrolases"/>
    <property type="match status" value="1"/>
</dbReference>
<evidence type="ECO:0000256" key="1">
    <source>
        <dbReference type="ARBA" id="ARBA00004496"/>
    </source>
</evidence>
<evidence type="ECO:0000313" key="11">
    <source>
        <dbReference type="EMBL" id="OGN06415.1"/>
    </source>
</evidence>
<comment type="similarity">
    <text evidence="2">Belongs to the TsaE family.</text>
</comment>
<dbReference type="Proteomes" id="UP000177605">
    <property type="component" value="Unassembled WGS sequence"/>
</dbReference>
<keyword evidence="4" id="KW-0963">Cytoplasm</keyword>
<evidence type="ECO:0000256" key="5">
    <source>
        <dbReference type="ARBA" id="ARBA00022694"/>
    </source>
</evidence>
<evidence type="ECO:0000256" key="3">
    <source>
        <dbReference type="ARBA" id="ARBA00019010"/>
    </source>
</evidence>
<evidence type="ECO:0000256" key="9">
    <source>
        <dbReference type="ARBA" id="ARBA00022842"/>
    </source>
</evidence>
<comment type="caution">
    <text evidence="11">The sequence shown here is derived from an EMBL/GenBank/DDBJ whole genome shotgun (WGS) entry which is preliminary data.</text>
</comment>
<protein>
    <recommendedName>
        <fullName evidence="3">tRNA threonylcarbamoyladenosine biosynthesis protein TsaE</fullName>
    </recommendedName>
    <alternativeName>
        <fullName evidence="10">t(6)A37 threonylcarbamoyladenosine biosynthesis protein TsaE</fullName>
    </alternativeName>
</protein>